<dbReference type="EMBL" id="ADAS02000003">
    <property type="protein sequence ID" value="OAV99413.1"/>
    <property type="molecule type" value="Genomic_DNA"/>
</dbReference>
<proteinExistence type="predicted"/>
<dbReference type="OrthoDB" id="76215at2759"/>
<evidence type="ECO:0000313" key="4">
    <source>
        <dbReference type="EnsemblFungi" id="PTTG_25370-t43_1-p1"/>
    </source>
</evidence>
<dbReference type="Pfam" id="PF12776">
    <property type="entry name" value="Myb_DNA-bind_3"/>
    <property type="match status" value="1"/>
</dbReference>
<dbReference type="VEuPathDB" id="FungiDB:PTTG_25370"/>
<protein>
    <submittedName>
        <fullName evidence="4">Myb_DNA-bind_3 domain-containing protein</fullName>
    </submittedName>
</protein>
<dbReference type="PANTHER" id="PTHR46929:SF3">
    <property type="entry name" value="MYB_SANT-LIKE DOMAIN-CONTAINING PROTEIN"/>
    <property type="match status" value="1"/>
</dbReference>
<keyword evidence="5" id="KW-1185">Reference proteome</keyword>
<gene>
    <name evidence="3" type="ORF">PTTG_25370</name>
</gene>
<dbReference type="EnsemblFungi" id="PTTG_25370-t43_1">
    <property type="protein sequence ID" value="PTTG_25370-t43_1-p1"/>
    <property type="gene ID" value="PTTG_25370"/>
</dbReference>
<dbReference type="Proteomes" id="UP000005240">
    <property type="component" value="Unassembled WGS sequence"/>
</dbReference>
<evidence type="ECO:0000313" key="3">
    <source>
        <dbReference type="EMBL" id="OAV99413.1"/>
    </source>
</evidence>
<sequence length="290" mass="31893">MIFSTNLSGQASQASSTPSNQTQQSSQATGTNSQSQNNQTQIEDSPEKDKTKNLIWTAGMERSALKMYVKAVESGKRGEAGFKPKVHQSVAIELAKEFPGVEFTVGKVKSKFNQTFKKVWDAFLACKGASGFGWNKAECMVTASEDVWNSFLVSHPNAKRFKNTPFPEYSDYQVIFEGNTASGVLHCTSGNETITARAEAVPSGDDVNSAEDLENGNQPTQTTQTQRPGVRPPRRHRVTSGDRLDELVAGFNVLQNEANAITFLAIRADKHAQAWIEREIELKISSDNQR</sequence>
<reference evidence="4 5" key="3">
    <citation type="journal article" date="2017" name="G3 (Bethesda)">
        <title>Comparative analysis highlights variable genome content of wheat rusts and divergence of the mating loci.</title>
        <authorList>
            <person name="Cuomo C.A."/>
            <person name="Bakkeren G."/>
            <person name="Khalil H.B."/>
            <person name="Panwar V."/>
            <person name="Joly D."/>
            <person name="Linning R."/>
            <person name="Sakthikumar S."/>
            <person name="Song X."/>
            <person name="Adiconis X."/>
            <person name="Fan L."/>
            <person name="Goldberg J.M."/>
            <person name="Levin J.Z."/>
            <person name="Young S."/>
            <person name="Zeng Q."/>
            <person name="Anikster Y."/>
            <person name="Bruce M."/>
            <person name="Wang M."/>
            <person name="Yin C."/>
            <person name="McCallum B."/>
            <person name="Szabo L.J."/>
            <person name="Hulbert S."/>
            <person name="Chen X."/>
            <person name="Fellers J.P."/>
        </authorList>
    </citation>
    <scope>NUCLEOTIDE SEQUENCE</scope>
    <source>
        <strain evidence="4">isolate 1-1 / race 1 (BBBD)</strain>
        <strain evidence="5">Isolate 1-1 / race 1 (BBBD)</strain>
    </source>
</reference>
<dbReference type="InterPro" id="IPR024752">
    <property type="entry name" value="Myb/SANT-like_dom"/>
</dbReference>
<evidence type="ECO:0000313" key="5">
    <source>
        <dbReference type="Proteomes" id="UP000005240"/>
    </source>
</evidence>
<organism evidence="3">
    <name type="scientific">Puccinia triticina (isolate 1-1 / race 1 (BBBD))</name>
    <name type="common">Brown leaf rust fungus</name>
    <dbReference type="NCBI Taxonomy" id="630390"/>
    <lineage>
        <taxon>Eukaryota</taxon>
        <taxon>Fungi</taxon>
        <taxon>Dikarya</taxon>
        <taxon>Basidiomycota</taxon>
        <taxon>Pucciniomycotina</taxon>
        <taxon>Pucciniomycetes</taxon>
        <taxon>Pucciniales</taxon>
        <taxon>Pucciniaceae</taxon>
        <taxon>Puccinia</taxon>
    </lineage>
</organism>
<feature type="domain" description="Myb/SANT-like" evidence="2">
    <location>
        <begin position="56"/>
        <end position="150"/>
    </location>
</feature>
<dbReference type="PANTHER" id="PTHR46929">
    <property type="entry name" value="EXPRESSED PROTEIN"/>
    <property type="match status" value="1"/>
</dbReference>
<reference evidence="4" key="4">
    <citation type="submission" date="2025-05" db="UniProtKB">
        <authorList>
            <consortium name="EnsemblFungi"/>
        </authorList>
    </citation>
    <scope>IDENTIFICATION</scope>
    <source>
        <strain evidence="4">isolate 1-1 / race 1 (BBBD)</strain>
    </source>
</reference>
<feature type="region of interest" description="Disordered" evidence="1">
    <location>
        <begin position="203"/>
        <end position="238"/>
    </location>
</feature>
<reference evidence="3" key="2">
    <citation type="submission" date="2016-05" db="EMBL/GenBank/DDBJ databases">
        <title>Comparative analysis highlights variable genome content of wheat rusts and divergence of the mating loci.</title>
        <authorList>
            <person name="Cuomo C.A."/>
            <person name="Bakkeren G."/>
            <person name="Szabo L."/>
            <person name="Khalil H."/>
            <person name="Joly D."/>
            <person name="Goldberg J."/>
            <person name="Young S."/>
            <person name="Zeng Q."/>
            <person name="Fellers J."/>
        </authorList>
    </citation>
    <scope>NUCLEOTIDE SEQUENCE [LARGE SCALE GENOMIC DNA]</scope>
    <source>
        <strain evidence="3">1-1 BBBD Race 1</strain>
    </source>
</reference>
<feature type="compositionally biased region" description="Low complexity" evidence="1">
    <location>
        <begin position="10"/>
        <end position="41"/>
    </location>
</feature>
<reference evidence="3" key="1">
    <citation type="submission" date="2009-11" db="EMBL/GenBank/DDBJ databases">
        <authorList>
            <consortium name="The Broad Institute Genome Sequencing Platform"/>
            <person name="Ward D."/>
            <person name="Feldgarden M."/>
            <person name="Earl A."/>
            <person name="Young S.K."/>
            <person name="Zeng Q."/>
            <person name="Koehrsen M."/>
            <person name="Alvarado L."/>
            <person name="Berlin A."/>
            <person name="Bochicchio J."/>
            <person name="Borenstein D."/>
            <person name="Chapman S.B."/>
            <person name="Chen Z."/>
            <person name="Engels R."/>
            <person name="Freedman E."/>
            <person name="Gellesch M."/>
            <person name="Goldberg J."/>
            <person name="Griggs A."/>
            <person name="Gujja S."/>
            <person name="Heilman E."/>
            <person name="Heiman D."/>
            <person name="Hepburn T."/>
            <person name="Howarth C."/>
            <person name="Jen D."/>
            <person name="Larson L."/>
            <person name="Lewis B."/>
            <person name="Mehta T."/>
            <person name="Park D."/>
            <person name="Pearson M."/>
            <person name="Roberts A."/>
            <person name="Saif S."/>
            <person name="Shea T."/>
            <person name="Shenoy N."/>
            <person name="Sisk P."/>
            <person name="Stolte C."/>
            <person name="Sykes S."/>
            <person name="Thomson T."/>
            <person name="Walk T."/>
            <person name="White J."/>
            <person name="Yandava C."/>
            <person name="Izard J."/>
            <person name="Baranova O.V."/>
            <person name="Blanton J.M."/>
            <person name="Tanner A.C."/>
            <person name="Dewhirst F.E."/>
            <person name="Haas B."/>
            <person name="Nusbaum C."/>
            <person name="Birren B."/>
        </authorList>
    </citation>
    <scope>NUCLEOTIDE SEQUENCE [LARGE SCALE GENOMIC DNA]</scope>
    <source>
        <strain evidence="3">1-1 BBBD Race 1</strain>
    </source>
</reference>
<dbReference type="STRING" id="630390.A0A180H4U3"/>
<dbReference type="AlphaFoldDB" id="A0A180H4U3"/>
<feature type="compositionally biased region" description="Low complexity" evidence="1">
    <location>
        <begin position="218"/>
        <end position="229"/>
    </location>
</feature>
<evidence type="ECO:0000256" key="1">
    <source>
        <dbReference type="SAM" id="MobiDB-lite"/>
    </source>
</evidence>
<feature type="region of interest" description="Disordered" evidence="1">
    <location>
        <begin position="1"/>
        <end position="53"/>
    </location>
</feature>
<evidence type="ECO:0000259" key="2">
    <source>
        <dbReference type="Pfam" id="PF12776"/>
    </source>
</evidence>
<name>A0A180H4U3_PUCT1</name>
<accession>A0A180H4U3</accession>